<feature type="region of interest" description="Disordered" evidence="1">
    <location>
        <begin position="45"/>
        <end position="65"/>
    </location>
</feature>
<organism evidence="2 3">
    <name type="scientific">Citricoccus parietis</name>
    <dbReference type="NCBI Taxonomy" id="592307"/>
    <lineage>
        <taxon>Bacteria</taxon>
        <taxon>Bacillati</taxon>
        <taxon>Actinomycetota</taxon>
        <taxon>Actinomycetes</taxon>
        <taxon>Micrococcales</taxon>
        <taxon>Micrococcaceae</taxon>
        <taxon>Citricoccus</taxon>
    </lineage>
</organism>
<evidence type="ECO:0000313" key="3">
    <source>
        <dbReference type="Proteomes" id="UP001589575"/>
    </source>
</evidence>
<sequence length="65" mass="7020">MTQKVKDLYEYTGGFGVLSVAGHDWDDAGQSEESMRLLAEEVRPNLPTPAAPEEQVMPVGAGQQS</sequence>
<comment type="caution">
    <text evidence="2">The sequence shown here is derived from an EMBL/GenBank/DDBJ whole genome shotgun (WGS) entry which is preliminary data.</text>
</comment>
<reference evidence="2 3" key="1">
    <citation type="submission" date="2024-09" db="EMBL/GenBank/DDBJ databases">
        <authorList>
            <person name="Sun Q."/>
            <person name="Mori K."/>
        </authorList>
    </citation>
    <scope>NUCLEOTIDE SEQUENCE [LARGE SCALE GENOMIC DNA]</scope>
    <source>
        <strain evidence="2 3">CCM 7609</strain>
    </source>
</reference>
<name>A0ABV5FUC0_9MICC</name>
<keyword evidence="3" id="KW-1185">Reference proteome</keyword>
<protein>
    <submittedName>
        <fullName evidence="2">Uncharacterized protein</fullName>
    </submittedName>
</protein>
<evidence type="ECO:0000313" key="2">
    <source>
        <dbReference type="EMBL" id="MFB9070260.1"/>
    </source>
</evidence>
<evidence type="ECO:0000256" key="1">
    <source>
        <dbReference type="SAM" id="MobiDB-lite"/>
    </source>
</evidence>
<dbReference type="Proteomes" id="UP001589575">
    <property type="component" value="Unassembled WGS sequence"/>
</dbReference>
<dbReference type="EMBL" id="JBHMFI010000001">
    <property type="protein sequence ID" value="MFB9070260.1"/>
    <property type="molecule type" value="Genomic_DNA"/>
</dbReference>
<proteinExistence type="predicted"/>
<gene>
    <name evidence="2" type="ORF">ACFFX0_03265</name>
</gene>
<accession>A0ABV5FUC0</accession>